<keyword evidence="5" id="KW-1185">Reference proteome</keyword>
<dbReference type="Proteomes" id="UP000694680">
    <property type="component" value="Chromosome 17"/>
</dbReference>
<proteinExistence type="inferred from homology"/>
<dbReference type="Pfam" id="PF02536">
    <property type="entry name" value="mTERF"/>
    <property type="match status" value="1"/>
</dbReference>
<dbReference type="GO" id="GO:0003676">
    <property type="term" value="F:nucleic acid binding"/>
    <property type="evidence" value="ECO:0007669"/>
    <property type="project" value="InterPro"/>
</dbReference>
<dbReference type="PANTHER" id="PTHR13068:SF112">
    <property type="entry name" value="TRANSCRIPTION TERMINATION FACTOR 3, MITOCHONDRIAL"/>
    <property type="match status" value="1"/>
</dbReference>
<gene>
    <name evidence="4" type="primary">mterf4</name>
</gene>
<comment type="similarity">
    <text evidence="1">Belongs to the mTERF family.</text>
</comment>
<dbReference type="Ensembl" id="ENSGWIT00000033718.1">
    <property type="protein sequence ID" value="ENSGWIP00000030955.1"/>
    <property type="gene ID" value="ENSGWIG00000016044.1"/>
</dbReference>
<name>A0A8C5GIW7_GOUWI</name>
<sequence>MLKRNISSALSSLALKRCPLWFPHTSVRLLCSPPSPLPDQSLRTLTDMGFTDTQAEEIHMAVSSLKGGRAVKNVTCTLGTLFAMGLNSHTVLKLLQKCPELYTIKDTQLQQRISNLRKLGLGEGSMQRTVSHYPKILTVPVKNVKNTVQFLREKCLFTTQQLTDILRDCPAVVMEDPSRLEYKFQYVYFRMGVKQAEMVKHRLFRFTMDDVRCRHTFLERRGLYQTPDKKGQTLIINPTLDAILHVDRNDFLTQVANASAEEFEVFEKLLLRESQEEELQQGRIQADGDDEYEEDNNDDSDEDDDRETEGRSGYRKKKKR</sequence>
<feature type="region of interest" description="Disordered" evidence="3">
    <location>
        <begin position="277"/>
        <end position="320"/>
    </location>
</feature>
<dbReference type="Gene3D" id="1.25.70.10">
    <property type="entry name" value="Transcription termination factor 3, mitochondrial"/>
    <property type="match status" value="1"/>
</dbReference>
<accession>A0A8C5GIW7</accession>
<dbReference type="AlphaFoldDB" id="A0A8C5GIW7"/>
<evidence type="ECO:0000256" key="1">
    <source>
        <dbReference type="ARBA" id="ARBA00007692"/>
    </source>
</evidence>
<reference evidence="4" key="3">
    <citation type="submission" date="2025-09" db="UniProtKB">
        <authorList>
            <consortium name="Ensembl"/>
        </authorList>
    </citation>
    <scope>IDENTIFICATION</scope>
</reference>
<dbReference type="InterPro" id="IPR003690">
    <property type="entry name" value="MTERF"/>
</dbReference>
<evidence type="ECO:0000313" key="5">
    <source>
        <dbReference type="Proteomes" id="UP000694680"/>
    </source>
</evidence>
<feature type="compositionally biased region" description="Acidic residues" evidence="3">
    <location>
        <begin position="287"/>
        <end position="307"/>
    </location>
</feature>
<keyword evidence="2" id="KW-0809">Transit peptide</keyword>
<evidence type="ECO:0000313" key="4">
    <source>
        <dbReference type="Ensembl" id="ENSGWIP00000030955.1"/>
    </source>
</evidence>
<organism evidence="4 5">
    <name type="scientific">Gouania willdenowi</name>
    <name type="common">Blunt-snouted clingfish</name>
    <name type="synonym">Lepadogaster willdenowi</name>
    <dbReference type="NCBI Taxonomy" id="441366"/>
    <lineage>
        <taxon>Eukaryota</taxon>
        <taxon>Metazoa</taxon>
        <taxon>Chordata</taxon>
        <taxon>Craniata</taxon>
        <taxon>Vertebrata</taxon>
        <taxon>Euteleostomi</taxon>
        <taxon>Actinopterygii</taxon>
        <taxon>Neopterygii</taxon>
        <taxon>Teleostei</taxon>
        <taxon>Neoteleostei</taxon>
        <taxon>Acanthomorphata</taxon>
        <taxon>Ovalentaria</taxon>
        <taxon>Blenniimorphae</taxon>
        <taxon>Blenniiformes</taxon>
        <taxon>Gobiesocoidei</taxon>
        <taxon>Gobiesocidae</taxon>
        <taxon>Gobiesocinae</taxon>
        <taxon>Gouania</taxon>
    </lineage>
</organism>
<dbReference type="PANTHER" id="PTHR13068">
    <property type="entry name" value="CGI-12 PROTEIN-RELATED"/>
    <property type="match status" value="1"/>
</dbReference>
<reference evidence="4" key="1">
    <citation type="submission" date="2020-06" db="EMBL/GenBank/DDBJ databases">
        <authorList>
            <consortium name="Wellcome Sanger Institute Data Sharing"/>
        </authorList>
    </citation>
    <scope>NUCLEOTIDE SEQUENCE [LARGE SCALE GENOMIC DNA]</scope>
</reference>
<dbReference type="InterPro" id="IPR038538">
    <property type="entry name" value="MTERF_sf"/>
</dbReference>
<protein>
    <submittedName>
        <fullName evidence="4">Transcription termination factor 4, mitochondrial-like</fullName>
    </submittedName>
</protein>
<dbReference type="SMART" id="SM00733">
    <property type="entry name" value="Mterf"/>
    <property type="match status" value="4"/>
</dbReference>
<evidence type="ECO:0000256" key="2">
    <source>
        <dbReference type="ARBA" id="ARBA00022946"/>
    </source>
</evidence>
<evidence type="ECO:0000256" key="3">
    <source>
        <dbReference type="SAM" id="MobiDB-lite"/>
    </source>
</evidence>
<reference evidence="4" key="2">
    <citation type="submission" date="2025-08" db="UniProtKB">
        <authorList>
            <consortium name="Ensembl"/>
        </authorList>
    </citation>
    <scope>IDENTIFICATION</scope>
</reference>